<dbReference type="Proteomes" id="UP000316425">
    <property type="component" value="Unassembled WGS sequence"/>
</dbReference>
<sequence length="463" mass="51438">MSYMSLSSSSISDHEASVISAQTYRDNIDYVKIRVGDGITWNKIDDIIDEDTGLRGYVLQNPETEDIVISFRGTETPKSVEVEQKYVGSPSQDARLAGGSAKLKDGNIVYETKTGYDELAKDIKEDINGIILGNSNYTKKEYGKTKVNGSPAQNAALASGRAKINANDGTISYLNKNQFTEADEVVNKYVEQHGADQITFVGHSLGGGLAEFYAVKYDSHAVTFAAADVFDILPKEDQERAMAGEYKDNIISYTYPDDLVGTYYEHSIGSQYYMDDPSQGGKGLDSHGIVNFTDQSLYTEDGYFLASVLYDEMIQSQVTLSPLALKNQGVHDFHIQIQSELMKSFANDVENSVEKIDSARKLLAMFLDNYVSNMNEVKNRYMGVTGIGNYDQLNASHVEEIFRELTAIHSNGSPKLVDTEKVEDLIEKLGNSSQDTGEIAHHMKKMGDNFEESDRLLAQWLQF</sequence>
<evidence type="ECO:0000313" key="2">
    <source>
        <dbReference type="Proteomes" id="UP000316425"/>
    </source>
</evidence>
<proteinExistence type="predicted"/>
<protein>
    <submittedName>
        <fullName evidence="1">Uncharacterized protein</fullName>
    </submittedName>
</protein>
<comment type="caution">
    <text evidence="1">The sequence shown here is derived from an EMBL/GenBank/DDBJ whole genome shotgun (WGS) entry which is preliminary data.</text>
</comment>
<name>A0A556PQ72_9BACI</name>
<dbReference type="InterPro" id="IPR029058">
    <property type="entry name" value="AB_hydrolase_fold"/>
</dbReference>
<accession>A0A556PQ72</accession>
<reference evidence="1 2" key="1">
    <citation type="submission" date="2019-07" db="EMBL/GenBank/DDBJ databases">
        <title>Allobacillus sp. nov. SKP isolated from shrimp paste of Euphausiacea.</title>
        <authorList>
            <person name="Kanchanasin P."/>
            <person name="Tanasupawat S."/>
            <person name="Shi W."/>
            <person name="Wu L."/>
            <person name="Ma J."/>
        </authorList>
    </citation>
    <scope>NUCLEOTIDE SEQUENCE [LARGE SCALE GENOMIC DNA]</scope>
    <source>
        <strain evidence="1 2">SKP4-8</strain>
    </source>
</reference>
<dbReference type="Pfam" id="PF26363">
    <property type="entry name" value="Phospholipase-like"/>
    <property type="match status" value="1"/>
</dbReference>
<gene>
    <name evidence="1" type="ORF">FPQ13_04400</name>
</gene>
<dbReference type="OrthoDB" id="6450827at2"/>
<dbReference type="Gene3D" id="3.40.50.1820">
    <property type="entry name" value="alpha/beta hydrolase"/>
    <property type="match status" value="1"/>
</dbReference>
<evidence type="ECO:0000313" key="1">
    <source>
        <dbReference type="EMBL" id="TSJ66504.1"/>
    </source>
</evidence>
<dbReference type="AlphaFoldDB" id="A0A556PQ72"/>
<organism evidence="1 2">
    <name type="scientific">Allobacillus salarius</name>
    <dbReference type="NCBI Taxonomy" id="1955272"/>
    <lineage>
        <taxon>Bacteria</taxon>
        <taxon>Bacillati</taxon>
        <taxon>Bacillota</taxon>
        <taxon>Bacilli</taxon>
        <taxon>Bacillales</taxon>
        <taxon>Bacillaceae</taxon>
        <taxon>Allobacillus</taxon>
    </lineage>
</organism>
<dbReference type="EMBL" id="VMHE01000004">
    <property type="protein sequence ID" value="TSJ66504.1"/>
    <property type="molecule type" value="Genomic_DNA"/>
</dbReference>
<keyword evidence="2" id="KW-1185">Reference proteome</keyword>
<dbReference type="SUPFAM" id="SSF53474">
    <property type="entry name" value="alpha/beta-Hydrolases"/>
    <property type="match status" value="1"/>
</dbReference>